<accession>A0ABX2FTP8</accession>
<sequence length="361" mass="41565">MALKDRIPQFSKRQLDEAGQVLINNSKKFTDTEATAILNNHRSCHAYPINTFQATLRKKLRILKFDAIISQRLKRTPSILDKLDRYPQMKLSRMQDIGGMRVVLPNIDEVYALIEKYKHPGFPHRLKNEKDYISNPKDSGYRCYHMVYEYQNPVNSNYNGLMLELQVRTKLQHAWATAVETVGTFLDHSLKSSQGPQEWLDFFALVSHAFSYVEKTNGLAVFSGDSKEDIFKKVKTEAKRLDVINKLKAFSQVIKNVTTDKRQGSIHLVILDIADAQVTIKTYSKFAMDSASDDYTKEEATITPENRKQVVLVSSDSIELLKKAYPAYFLDTQEFLVQLQNIINTKFVLKQPKFFEGESEF</sequence>
<evidence type="ECO:0000313" key="3">
    <source>
        <dbReference type="Proteomes" id="UP000779507"/>
    </source>
</evidence>
<dbReference type="Gene3D" id="3.30.460.10">
    <property type="entry name" value="Beta Polymerase, domain 2"/>
    <property type="match status" value="1"/>
</dbReference>
<dbReference type="InterPro" id="IPR052366">
    <property type="entry name" value="GTP_Pyrophosphokinase"/>
</dbReference>
<evidence type="ECO:0000313" key="2">
    <source>
        <dbReference type="EMBL" id="NRT20504.1"/>
    </source>
</evidence>
<dbReference type="Proteomes" id="UP000779507">
    <property type="component" value="Unassembled WGS sequence"/>
</dbReference>
<proteinExistence type="predicted"/>
<dbReference type="SUPFAM" id="SSF81301">
    <property type="entry name" value="Nucleotidyltransferase"/>
    <property type="match status" value="1"/>
</dbReference>
<dbReference type="RefSeq" id="WP_173811274.1">
    <property type="nucleotide sequence ID" value="NZ_JABSNP010000017.1"/>
</dbReference>
<gene>
    <name evidence="2" type="ORF">HNP98_003347</name>
</gene>
<feature type="domain" description="RelA/SpoT" evidence="1">
    <location>
        <begin position="71"/>
        <end position="190"/>
    </location>
</feature>
<dbReference type="CDD" id="cd05399">
    <property type="entry name" value="NT_Rel-Spo_like"/>
    <property type="match status" value="1"/>
</dbReference>
<dbReference type="EMBL" id="JABSNP010000017">
    <property type="protein sequence ID" value="NRT20504.1"/>
    <property type="molecule type" value="Genomic_DNA"/>
</dbReference>
<dbReference type="SMART" id="SM00954">
    <property type="entry name" value="RelA_SpoT"/>
    <property type="match status" value="1"/>
</dbReference>
<dbReference type="PANTHER" id="PTHR47837">
    <property type="entry name" value="GTP PYROPHOSPHOKINASE YJBM"/>
    <property type="match status" value="1"/>
</dbReference>
<name>A0ABX2FTP8_9BACT</name>
<reference evidence="2 3" key="1">
    <citation type="submission" date="2020-05" db="EMBL/GenBank/DDBJ databases">
        <title>Genomic Encyclopedia of Type Strains, Phase IV (KMG-V): Genome sequencing to study the core and pangenomes of soil and plant-associated prokaryotes.</title>
        <authorList>
            <person name="Whitman W."/>
        </authorList>
    </citation>
    <scope>NUCLEOTIDE SEQUENCE [LARGE SCALE GENOMIC DNA]</scope>
    <source>
        <strain evidence="2 3">9A</strain>
    </source>
</reference>
<comment type="caution">
    <text evidence="2">The sequence shown here is derived from an EMBL/GenBank/DDBJ whole genome shotgun (WGS) entry which is preliminary data.</text>
</comment>
<evidence type="ECO:0000259" key="1">
    <source>
        <dbReference type="SMART" id="SM00954"/>
    </source>
</evidence>
<keyword evidence="3" id="KW-1185">Reference proteome</keyword>
<dbReference type="Pfam" id="PF04607">
    <property type="entry name" value="RelA_SpoT"/>
    <property type="match status" value="1"/>
</dbReference>
<organism evidence="2 3">
    <name type="scientific">Hymenobacter caeli</name>
    <dbReference type="NCBI Taxonomy" id="2735894"/>
    <lineage>
        <taxon>Bacteria</taxon>
        <taxon>Pseudomonadati</taxon>
        <taxon>Bacteroidota</taxon>
        <taxon>Cytophagia</taxon>
        <taxon>Cytophagales</taxon>
        <taxon>Hymenobacteraceae</taxon>
        <taxon>Hymenobacter</taxon>
    </lineage>
</organism>
<dbReference type="InterPro" id="IPR043519">
    <property type="entry name" value="NT_sf"/>
</dbReference>
<dbReference type="InterPro" id="IPR007685">
    <property type="entry name" value="RelA_SpoT"/>
</dbReference>
<protein>
    <submittedName>
        <fullName evidence="2">PpGpp synthetase/RelA/SpoT-type nucleotidyltransferase</fullName>
    </submittedName>
</protein>
<dbReference type="PANTHER" id="PTHR47837:SF1">
    <property type="entry name" value="GTP PYROPHOSPHOKINASE YJBM"/>
    <property type="match status" value="1"/>
</dbReference>